<dbReference type="PANTHER" id="PTHR47219:SF15">
    <property type="entry name" value="TBC1 DOMAIN FAMILY MEMBER 12 ISOFORM X1"/>
    <property type="match status" value="1"/>
</dbReference>
<dbReference type="InterPro" id="IPR000408">
    <property type="entry name" value="Reg_chr_condens"/>
</dbReference>
<dbReference type="OMA" id="RTEHYEL"/>
<evidence type="ECO:0000256" key="2">
    <source>
        <dbReference type="SAM" id="MobiDB-lite"/>
    </source>
</evidence>
<dbReference type="InterPro" id="IPR050302">
    <property type="entry name" value="Rab_GAP_TBC_domain"/>
</dbReference>
<dbReference type="PANTHER" id="PTHR47219">
    <property type="entry name" value="RAB GTPASE-ACTIVATING PROTEIN 1-LIKE"/>
    <property type="match status" value="1"/>
</dbReference>
<feature type="region of interest" description="Disordered" evidence="2">
    <location>
        <begin position="97"/>
        <end position="189"/>
    </location>
</feature>
<dbReference type="Gene3D" id="1.10.472.80">
    <property type="entry name" value="Ypt/Rab-GAP domain of gyp1p, domain 3"/>
    <property type="match status" value="1"/>
</dbReference>
<dbReference type="Gene3D" id="1.10.10.750">
    <property type="entry name" value="Ypt/Rab-GAP domain of gyp1p, domain 1"/>
    <property type="match status" value="1"/>
</dbReference>
<dbReference type="GO" id="GO:0005096">
    <property type="term" value="F:GTPase activator activity"/>
    <property type="evidence" value="ECO:0007669"/>
    <property type="project" value="TreeGrafter"/>
</dbReference>
<dbReference type="Pfam" id="PF13540">
    <property type="entry name" value="RCC1_2"/>
    <property type="match status" value="1"/>
</dbReference>
<dbReference type="InterPro" id="IPR009091">
    <property type="entry name" value="RCC1/BLIP-II"/>
</dbReference>
<feature type="compositionally biased region" description="Low complexity" evidence="2">
    <location>
        <begin position="106"/>
        <end position="143"/>
    </location>
</feature>
<dbReference type="SUPFAM" id="SSF47923">
    <property type="entry name" value="Ypt/Rab-GAP domain of gyp1p"/>
    <property type="match status" value="2"/>
</dbReference>
<evidence type="ECO:0000259" key="3">
    <source>
        <dbReference type="PROSITE" id="PS50086"/>
    </source>
</evidence>
<feature type="repeat" description="RCC1" evidence="1">
    <location>
        <begin position="40"/>
        <end position="93"/>
    </location>
</feature>
<dbReference type="PROSITE" id="PS50012">
    <property type="entry name" value="RCC1_3"/>
    <property type="match status" value="1"/>
</dbReference>
<dbReference type="Gene3D" id="1.10.8.270">
    <property type="entry name" value="putative rabgap domain of human tbc1 domain family member 14 like domains"/>
    <property type="match status" value="1"/>
</dbReference>
<reference evidence="4 5" key="1">
    <citation type="journal article" date="2013" name="Curr. Biol.">
        <title>The Genome of the Foraminiferan Reticulomyxa filosa.</title>
        <authorList>
            <person name="Glockner G."/>
            <person name="Hulsmann N."/>
            <person name="Schleicher M."/>
            <person name="Noegel A.A."/>
            <person name="Eichinger L."/>
            <person name="Gallinger C."/>
            <person name="Pawlowski J."/>
            <person name="Sierra R."/>
            <person name="Euteneuer U."/>
            <person name="Pillet L."/>
            <person name="Moustafa A."/>
            <person name="Platzer M."/>
            <person name="Groth M."/>
            <person name="Szafranski K."/>
            <person name="Schliwa M."/>
        </authorList>
    </citation>
    <scope>NUCLEOTIDE SEQUENCE [LARGE SCALE GENOMIC DNA]</scope>
</reference>
<keyword evidence="5" id="KW-1185">Reference proteome</keyword>
<dbReference type="Pfam" id="PF00566">
    <property type="entry name" value="RabGAP-TBC"/>
    <property type="match status" value="1"/>
</dbReference>
<sequence>NDGKEDDEDEETWLNGKQVRNGISHVSCGAFHSAALSTVGNVFCWGDNTDGQLGIGIGTVDDSTVPLVVDYLGGMDTHTVKCGVDFTFAISEHSIFQHPSQKQIQSNGNSNDNSNSNDNDNNNSNSNDNDNSNSNDNDNEGNNVGHKIQKLKTMFAQKSRHHAKKQDAESTEMDTETTDSNAHHVDTEKDEKTNYSFNINGLSNQASAKLFRVLLLLLLFMFPKSGKGSEENNSNDVELNKAEQFWIRTVLNDWEKQKNSPRVREWIWKVGIPPGLRSKVWPLAIGNQLGINQSLFEICHKRASVAYQQHIAKQQQDHVMLMAPNLNDGVEVNITTTTTGTSVVATDVTTLETTDKGRENTISYIDEDLHRTFPSLSYFQKEGVLQDGLRDLLQAYAFYRPDIGYIQGMSYIAANLLLYMDGYTAFKAFANLLNSPFFYDMLSMDLSKQIPRYQIFQDLFQLSEPQLSAFFLDNSILPQSYFLDWAITIFSKKLRPNVTPRIWDFVLMFGESYVYICAVAILKCLKPQLLQMDLDQVQSNLKKLPQTLTESQLINTIKTINMPKHIKRKLDKLNENS</sequence>
<evidence type="ECO:0000256" key="1">
    <source>
        <dbReference type="PROSITE-ProRule" id="PRU00235"/>
    </source>
</evidence>
<dbReference type="AlphaFoldDB" id="X6PA94"/>
<dbReference type="GO" id="GO:0031267">
    <property type="term" value="F:small GTPase binding"/>
    <property type="evidence" value="ECO:0007669"/>
    <property type="project" value="TreeGrafter"/>
</dbReference>
<evidence type="ECO:0000313" key="5">
    <source>
        <dbReference type="Proteomes" id="UP000023152"/>
    </source>
</evidence>
<dbReference type="PROSITE" id="PS00626">
    <property type="entry name" value="RCC1_2"/>
    <property type="match status" value="1"/>
</dbReference>
<comment type="caution">
    <text evidence="4">The sequence shown here is derived from an EMBL/GenBank/DDBJ whole genome shotgun (WGS) entry which is preliminary data.</text>
</comment>
<accession>X6PA94</accession>
<gene>
    <name evidence="4" type="ORF">RFI_01618</name>
</gene>
<dbReference type="Gene3D" id="2.130.10.30">
    <property type="entry name" value="Regulator of chromosome condensation 1/beta-lactamase-inhibitor protein II"/>
    <property type="match status" value="1"/>
</dbReference>
<dbReference type="EMBL" id="ASPP01001587">
    <property type="protein sequence ID" value="ETO35445.1"/>
    <property type="molecule type" value="Genomic_DNA"/>
</dbReference>
<dbReference type="PROSITE" id="PS50086">
    <property type="entry name" value="TBC_RABGAP"/>
    <property type="match status" value="1"/>
</dbReference>
<dbReference type="SMART" id="SM00164">
    <property type="entry name" value="TBC"/>
    <property type="match status" value="1"/>
</dbReference>
<evidence type="ECO:0000313" key="4">
    <source>
        <dbReference type="EMBL" id="ETO35445.1"/>
    </source>
</evidence>
<dbReference type="InterPro" id="IPR035969">
    <property type="entry name" value="Rab-GAP_TBC_sf"/>
</dbReference>
<organism evidence="4 5">
    <name type="scientific">Reticulomyxa filosa</name>
    <dbReference type="NCBI Taxonomy" id="46433"/>
    <lineage>
        <taxon>Eukaryota</taxon>
        <taxon>Sar</taxon>
        <taxon>Rhizaria</taxon>
        <taxon>Retaria</taxon>
        <taxon>Foraminifera</taxon>
        <taxon>Monothalamids</taxon>
        <taxon>Reticulomyxidae</taxon>
        <taxon>Reticulomyxa</taxon>
    </lineage>
</organism>
<protein>
    <recommendedName>
        <fullName evidence="3">Rab-GAP TBC domain-containing protein</fullName>
    </recommendedName>
</protein>
<dbReference type="OrthoDB" id="294251at2759"/>
<name>X6PA94_RETFI</name>
<proteinExistence type="predicted"/>
<dbReference type="Proteomes" id="UP000023152">
    <property type="component" value="Unassembled WGS sequence"/>
</dbReference>
<dbReference type="InterPro" id="IPR000195">
    <property type="entry name" value="Rab-GAP-TBC_dom"/>
</dbReference>
<dbReference type="SUPFAM" id="SSF50985">
    <property type="entry name" value="RCC1/BLIP-II"/>
    <property type="match status" value="1"/>
</dbReference>
<feature type="domain" description="Rab-GAP TBC" evidence="3">
    <location>
        <begin position="271"/>
        <end position="510"/>
    </location>
</feature>
<feature type="non-terminal residue" evidence="4">
    <location>
        <position position="1"/>
    </location>
</feature>